<keyword evidence="2" id="KW-0862">Zinc</keyword>
<evidence type="ECO:0000256" key="1">
    <source>
        <dbReference type="ARBA" id="ARBA00022723"/>
    </source>
</evidence>
<sequence>MALFVSFVDIEKLVGRFGSKESQSTILHLQTWSENDESRYAMWHAGQILKVAHAAKPTRLCGFYASAVYQACLVLALPFMLEAISMASRGETPGPHTNALSTFHQTRETTNISQQVDLIVLNGPENMQTKSFLLTGQGSPALLLADEVKALSNIEMIPTVIAKIFEDNYTATTDHLPPMVEKLVNLVKELTKLTGR</sequence>
<dbReference type="AlphaFoldDB" id="A0A072PT54"/>
<evidence type="ECO:0000256" key="2">
    <source>
        <dbReference type="ARBA" id="ARBA00022833"/>
    </source>
</evidence>
<keyword evidence="5" id="KW-0539">Nucleus</keyword>
<dbReference type="VEuPathDB" id="FungiDB:A1O9_06621"/>
<dbReference type="OrthoDB" id="4120671at2759"/>
<evidence type="ECO:0000256" key="4">
    <source>
        <dbReference type="ARBA" id="ARBA00023163"/>
    </source>
</evidence>
<dbReference type="Proteomes" id="UP000027920">
    <property type="component" value="Unassembled WGS sequence"/>
</dbReference>
<dbReference type="PANTHER" id="PTHR47660">
    <property type="entry name" value="TRANSCRIPTION FACTOR WITH C2H2 AND ZN(2)-CYS(6) DNA BINDING DOMAIN (EUROFUNG)-RELATED-RELATED"/>
    <property type="match status" value="1"/>
</dbReference>
<evidence type="ECO:0000313" key="7">
    <source>
        <dbReference type="Proteomes" id="UP000027920"/>
    </source>
</evidence>
<reference evidence="6 7" key="1">
    <citation type="submission" date="2013-03" db="EMBL/GenBank/DDBJ databases">
        <title>The Genome Sequence of Exophiala aquamarina CBS 119918.</title>
        <authorList>
            <consortium name="The Broad Institute Genomics Platform"/>
            <person name="Cuomo C."/>
            <person name="de Hoog S."/>
            <person name="Gorbushina A."/>
            <person name="Walker B."/>
            <person name="Young S.K."/>
            <person name="Zeng Q."/>
            <person name="Gargeya S."/>
            <person name="Fitzgerald M."/>
            <person name="Haas B."/>
            <person name="Abouelleil A."/>
            <person name="Allen A.W."/>
            <person name="Alvarado L."/>
            <person name="Arachchi H.M."/>
            <person name="Berlin A.M."/>
            <person name="Chapman S.B."/>
            <person name="Gainer-Dewar J."/>
            <person name="Goldberg J."/>
            <person name="Griggs A."/>
            <person name="Gujja S."/>
            <person name="Hansen M."/>
            <person name="Howarth C."/>
            <person name="Imamovic A."/>
            <person name="Ireland A."/>
            <person name="Larimer J."/>
            <person name="McCowan C."/>
            <person name="Murphy C."/>
            <person name="Pearson M."/>
            <person name="Poon T.W."/>
            <person name="Priest M."/>
            <person name="Roberts A."/>
            <person name="Saif S."/>
            <person name="Shea T."/>
            <person name="Sisk P."/>
            <person name="Sykes S."/>
            <person name="Wortman J."/>
            <person name="Nusbaum C."/>
            <person name="Birren B."/>
        </authorList>
    </citation>
    <scope>NUCLEOTIDE SEQUENCE [LARGE SCALE GENOMIC DNA]</scope>
    <source>
        <strain evidence="6 7">CBS 119918</strain>
    </source>
</reference>
<organism evidence="6 7">
    <name type="scientific">Exophiala aquamarina CBS 119918</name>
    <dbReference type="NCBI Taxonomy" id="1182545"/>
    <lineage>
        <taxon>Eukaryota</taxon>
        <taxon>Fungi</taxon>
        <taxon>Dikarya</taxon>
        <taxon>Ascomycota</taxon>
        <taxon>Pezizomycotina</taxon>
        <taxon>Eurotiomycetes</taxon>
        <taxon>Chaetothyriomycetidae</taxon>
        <taxon>Chaetothyriales</taxon>
        <taxon>Herpotrichiellaceae</taxon>
        <taxon>Exophiala</taxon>
    </lineage>
</organism>
<name>A0A072PT54_9EURO</name>
<accession>A0A072PT54</accession>
<keyword evidence="7" id="KW-1185">Reference proteome</keyword>
<dbReference type="GeneID" id="25281538"/>
<dbReference type="EMBL" id="AMGV01000004">
    <property type="protein sequence ID" value="KEF58695.1"/>
    <property type="molecule type" value="Genomic_DNA"/>
</dbReference>
<dbReference type="RefSeq" id="XP_013261285.1">
    <property type="nucleotide sequence ID" value="XM_013405831.1"/>
</dbReference>
<dbReference type="STRING" id="1182545.A0A072PT54"/>
<protein>
    <submittedName>
        <fullName evidence="6">Uncharacterized protein</fullName>
    </submittedName>
</protein>
<comment type="caution">
    <text evidence="6">The sequence shown here is derived from an EMBL/GenBank/DDBJ whole genome shotgun (WGS) entry which is preliminary data.</text>
</comment>
<keyword evidence="3" id="KW-0805">Transcription regulation</keyword>
<evidence type="ECO:0000256" key="3">
    <source>
        <dbReference type="ARBA" id="ARBA00023015"/>
    </source>
</evidence>
<proteinExistence type="predicted"/>
<evidence type="ECO:0000313" key="6">
    <source>
        <dbReference type="EMBL" id="KEF58695.1"/>
    </source>
</evidence>
<dbReference type="GO" id="GO:0046872">
    <property type="term" value="F:metal ion binding"/>
    <property type="evidence" value="ECO:0007669"/>
    <property type="project" value="UniProtKB-KW"/>
</dbReference>
<dbReference type="HOGENOM" id="CLU_1310196_0_0_1"/>
<gene>
    <name evidence="6" type="ORF">A1O9_06621</name>
</gene>
<dbReference type="PANTHER" id="PTHR47660:SF2">
    <property type="entry name" value="TRANSCRIPTION FACTOR WITH C2H2 AND ZN(2)-CYS(6) DNA BINDING DOMAIN (EUROFUNG)"/>
    <property type="match status" value="1"/>
</dbReference>
<keyword evidence="1" id="KW-0479">Metal-binding</keyword>
<keyword evidence="4" id="KW-0804">Transcription</keyword>
<evidence type="ECO:0000256" key="5">
    <source>
        <dbReference type="ARBA" id="ARBA00023242"/>
    </source>
</evidence>